<dbReference type="Proteomes" id="UP000187203">
    <property type="component" value="Unassembled WGS sequence"/>
</dbReference>
<evidence type="ECO:0000313" key="3">
    <source>
        <dbReference type="Proteomes" id="UP000187203"/>
    </source>
</evidence>
<proteinExistence type="predicted"/>
<gene>
    <name evidence="2" type="ORF">COLO4_17046</name>
</gene>
<feature type="domain" description="Neprosin PEP catalytic" evidence="1">
    <location>
        <begin position="7"/>
        <end position="246"/>
    </location>
</feature>
<dbReference type="InterPro" id="IPR004314">
    <property type="entry name" value="Neprosin"/>
</dbReference>
<dbReference type="AlphaFoldDB" id="A0A1R3JEG9"/>
<dbReference type="OrthoDB" id="1858978at2759"/>
<sequence>MHIKKCKTSTKSKVAKVAVGMRKGPTYYGVNGFVTVFNISVNDQQFSSGNLWVQNGPSDHPNQMNIIAAGWAGNSSGCFNIQCPGFVSTNPEIGPYYTLGPPASTYGGRQYGTMFTIFQDRKTKNWWLLVFTNPPTYIGYWPNELLPKLSNGANLVGWGGTAIADKDGNGPPMGSGHLPDNNYKHSCYFKQIKFMNDQNQLQTPANNATYQYADCPGCYDDKETRNWSLISDGDRAVGYWPKELFNVLEVGVAQVQFGGGMEWKEIGRIVEVQQMWVFNPTVEIWQKKKKNPTVELMQSSKANIWVQGLWALQIGWAVYKNHFIFFLLDTDLINLMKHDIDVAVGYWPKEIFTWLWEVVIKFGGPG</sequence>
<dbReference type="InterPro" id="IPR053168">
    <property type="entry name" value="Glutamic_endopeptidase"/>
</dbReference>
<protein>
    <recommendedName>
        <fullName evidence="1">Neprosin PEP catalytic domain-containing protein</fullName>
    </recommendedName>
</protein>
<dbReference type="PANTHER" id="PTHR31589:SF232">
    <property type="entry name" value="NEPROSIN DOMAIN-CONTAINING PROTEIN"/>
    <property type="match status" value="1"/>
</dbReference>
<accession>A0A1R3JEG9</accession>
<dbReference type="PROSITE" id="PS52045">
    <property type="entry name" value="NEPROSIN_PEP_CD"/>
    <property type="match status" value="1"/>
</dbReference>
<evidence type="ECO:0000259" key="1">
    <source>
        <dbReference type="PROSITE" id="PS52045"/>
    </source>
</evidence>
<keyword evidence="3" id="KW-1185">Reference proteome</keyword>
<evidence type="ECO:0000313" key="2">
    <source>
        <dbReference type="EMBL" id="OMO93197.1"/>
    </source>
</evidence>
<organism evidence="2 3">
    <name type="scientific">Corchorus olitorius</name>
    <dbReference type="NCBI Taxonomy" id="93759"/>
    <lineage>
        <taxon>Eukaryota</taxon>
        <taxon>Viridiplantae</taxon>
        <taxon>Streptophyta</taxon>
        <taxon>Embryophyta</taxon>
        <taxon>Tracheophyta</taxon>
        <taxon>Spermatophyta</taxon>
        <taxon>Magnoliopsida</taxon>
        <taxon>eudicotyledons</taxon>
        <taxon>Gunneridae</taxon>
        <taxon>Pentapetalae</taxon>
        <taxon>rosids</taxon>
        <taxon>malvids</taxon>
        <taxon>Malvales</taxon>
        <taxon>Malvaceae</taxon>
        <taxon>Grewioideae</taxon>
        <taxon>Apeibeae</taxon>
        <taxon>Corchorus</taxon>
    </lineage>
</organism>
<comment type="caution">
    <text evidence="2">The sequence shown here is derived from an EMBL/GenBank/DDBJ whole genome shotgun (WGS) entry which is preliminary data.</text>
</comment>
<name>A0A1R3JEG9_9ROSI</name>
<dbReference type="EMBL" id="AWUE01016284">
    <property type="protein sequence ID" value="OMO93197.1"/>
    <property type="molecule type" value="Genomic_DNA"/>
</dbReference>
<dbReference type="STRING" id="93759.A0A1R3JEG9"/>
<dbReference type="Pfam" id="PF03080">
    <property type="entry name" value="Neprosin"/>
    <property type="match status" value="1"/>
</dbReference>
<dbReference type="PANTHER" id="PTHR31589">
    <property type="entry name" value="PROTEIN, PUTATIVE (DUF239)-RELATED-RELATED"/>
    <property type="match status" value="1"/>
</dbReference>
<reference evidence="3" key="1">
    <citation type="submission" date="2013-09" db="EMBL/GenBank/DDBJ databases">
        <title>Corchorus olitorius genome sequencing.</title>
        <authorList>
            <person name="Alam M."/>
            <person name="Haque M.S."/>
            <person name="Islam M.S."/>
            <person name="Emdad E.M."/>
            <person name="Islam M.M."/>
            <person name="Ahmed B."/>
            <person name="Halim A."/>
            <person name="Hossen Q.M.M."/>
            <person name="Hossain M.Z."/>
            <person name="Ahmed R."/>
            <person name="Khan M.M."/>
            <person name="Islam R."/>
            <person name="Rashid M.M."/>
            <person name="Khan S.A."/>
            <person name="Rahman M.S."/>
            <person name="Alam M."/>
            <person name="Yahiya A.S."/>
            <person name="Khan M.S."/>
            <person name="Azam M.S."/>
            <person name="Haque T."/>
            <person name="Lashkar M.Z.H."/>
            <person name="Akhand A.I."/>
            <person name="Morshed G."/>
            <person name="Roy S."/>
            <person name="Uddin K.S."/>
            <person name="Rabeya T."/>
            <person name="Hossain A.S."/>
            <person name="Chowdhury A."/>
            <person name="Snigdha A.R."/>
            <person name="Mortoza M.S."/>
            <person name="Matin S.A."/>
            <person name="Hoque S.M.E."/>
            <person name="Islam M.K."/>
            <person name="Roy D.K."/>
            <person name="Haider R."/>
            <person name="Moosa M.M."/>
            <person name="Elias S.M."/>
            <person name="Hasan A.M."/>
            <person name="Jahan S."/>
            <person name="Shafiuddin M."/>
            <person name="Mahmood N."/>
            <person name="Shommy N.S."/>
        </authorList>
    </citation>
    <scope>NUCLEOTIDE SEQUENCE [LARGE SCALE GENOMIC DNA]</scope>
    <source>
        <strain evidence="3">cv. O-4</strain>
    </source>
</reference>